<feature type="region of interest" description="Disordered" evidence="1">
    <location>
        <begin position="1"/>
        <end position="68"/>
    </location>
</feature>
<feature type="compositionally biased region" description="Low complexity" evidence="1">
    <location>
        <begin position="122"/>
        <end position="132"/>
    </location>
</feature>
<reference evidence="2 3" key="1">
    <citation type="submission" date="2024-02" db="EMBL/GenBank/DDBJ databases">
        <authorList>
            <person name="Vignale AGUSTIN F."/>
            <person name="Sosa J E."/>
            <person name="Modenutti C."/>
        </authorList>
    </citation>
    <scope>NUCLEOTIDE SEQUENCE [LARGE SCALE GENOMIC DNA]</scope>
</reference>
<keyword evidence="3" id="KW-1185">Reference proteome</keyword>
<feature type="compositionally biased region" description="Polar residues" evidence="1">
    <location>
        <begin position="1"/>
        <end position="23"/>
    </location>
</feature>
<gene>
    <name evidence="2" type="ORF">ILEXP_LOCUS1579</name>
</gene>
<feature type="region of interest" description="Disordered" evidence="1">
    <location>
        <begin position="106"/>
        <end position="151"/>
    </location>
</feature>
<feature type="compositionally biased region" description="Polar residues" evidence="1">
    <location>
        <begin position="133"/>
        <end position="151"/>
    </location>
</feature>
<proteinExistence type="predicted"/>
<protein>
    <submittedName>
        <fullName evidence="2">Uncharacterized protein</fullName>
    </submittedName>
</protein>
<dbReference type="EMBL" id="CAUOFW020000557">
    <property type="protein sequence ID" value="CAK9134646.1"/>
    <property type="molecule type" value="Genomic_DNA"/>
</dbReference>
<accession>A0ABC8QPK7</accession>
<dbReference type="AlphaFoldDB" id="A0ABC8QPK7"/>
<evidence type="ECO:0000256" key="1">
    <source>
        <dbReference type="SAM" id="MobiDB-lite"/>
    </source>
</evidence>
<name>A0ABC8QPK7_9AQUA</name>
<evidence type="ECO:0000313" key="2">
    <source>
        <dbReference type="EMBL" id="CAK9134646.1"/>
    </source>
</evidence>
<evidence type="ECO:0000313" key="3">
    <source>
        <dbReference type="Proteomes" id="UP001642360"/>
    </source>
</evidence>
<dbReference type="Proteomes" id="UP001642360">
    <property type="component" value="Unassembled WGS sequence"/>
</dbReference>
<sequence length="151" mass="16309">MLPLQSLLNPASPKSSPRCSYQPTPALVSASATVRPAASRSRMDARKPVRRSGRSLLKSRTQGPVRFPPFEDVSAQAMQEIATYQISAFGQIQQCSEHIPYNSTKKNFYEKTGREGIEAKKSPQLSSTSSGSQDNKPSSRSCGTTTLASSA</sequence>
<organism evidence="2 3">
    <name type="scientific">Ilex paraguariensis</name>
    <name type="common">yerba mate</name>
    <dbReference type="NCBI Taxonomy" id="185542"/>
    <lineage>
        <taxon>Eukaryota</taxon>
        <taxon>Viridiplantae</taxon>
        <taxon>Streptophyta</taxon>
        <taxon>Embryophyta</taxon>
        <taxon>Tracheophyta</taxon>
        <taxon>Spermatophyta</taxon>
        <taxon>Magnoliopsida</taxon>
        <taxon>eudicotyledons</taxon>
        <taxon>Gunneridae</taxon>
        <taxon>Pentapetalae</taxon>
        <taxon>asterids</taxon>
        <taxon>campanulids</taxon>
        <taxon>Aquifoliales</taxon>
        <taxon>Aquifoliaceae</taxon>
        <taxon>Ilex</taxon>
    </lineage>
</organism>
<comment type="caution">
    <text evidence="2">The sequence shown here is derived from an EMBL/GenBank/DDBJ whole genome shotgun (WGS) entry which is preliminary data.</text>
</comment>
<feature type="compositionally biased region" description="Basic and acidic residues" evidence="1">
    <location>
        <begin position="107"/>
        <end position="121"/>
    </location>
</feature>